<proteinExistence type="predicted"/>
<dbReference type="SUPFAM" id="SSF50969">
    <property type="entry name" value="YVTN repeat-like/Quinoprotein amine dehydrogenase"/>
    <property type="match status" value="1"/>
</dbReference>
<reference evidence="2" key="1">
    <citation type="submission" date="2021-03" db="EMBL/GenBank/DDBJ databases">
        <authorList>
            <person name="Bekaert M."/>
        </authorList>
    </citation>
    <scope>NUCLEOTIDE SEQUENCE</scope>
</reference>
<dbReference type="AlphaFoldDB" id="A0A8S3QGY2"/>
<dbReference type="OrthoDB" id="10252017at2759"/>
<dbReference type="GO" id="GO:0005044">
    <property type="term" value="F:scavenger receptor activity"/>
    <property type="evidence" value="ECO:0007669"/>
    <property type="project" value="InterPro"/>
</dbReference>
<dbReference type="PANTHER" id="PTHR24043:SF8">
    <property type="entry name" value="EGF-LIKE DOMAIN-CONTAINING PROTEIN"/>
    <property type="match status" value="1"/>
</dbReference>
<accession>A0A8S3QGY2</accession>
<evidence type="ECO:0000313" key="2">
    <source>
        <dbReference type="EMBL" id="CAG2195954.1"/>
    </source>
</evidence>
<dbReference type="InterPro" id="IPR015943">
    <property type="entry name" value="WD40/YVTN_repeat-like_dom_sf"/>
</dbReference>
<keyword evidence="3" id="KW-1185">Reference proteome</keyword>
<sequence>MLFPFIDLFDTQKQAILTKQDVTTTEGHHTVYASNTSNTWNSGTVLYNGTYLPNEINFDAVFRVLTYVPPVHSPFIELELCEIGIIECNDGSYGKDCLEKCSANCWNTTCNHVTGKCIGGCKDGWQGFNCSQTCIYGDFGTNCAHKCYCLSAPCSKEDGMCPPGGCEAGFHGKSCNQGVDETIQRIDTTTNAIGRTVQRNETAVNRIDQTVTGTNTAVMGIQATMEELLYYAKRGITCQCSIDKCQQQVKQVKESIKPYTLGQPIFTLHHEIYLTSVVGGDWSRIVTDIVMMDDGRLVMCLPYQYRLLICNTDGSQVDSIDVQGIPWYVTAVNNSTVAVTLYDSRCIEMYDINNKLKLKSISVPGMWWESDITTINNKLVVGGDKRLLIIDHQTGEVVQTIQTDCDPCRLHGSGDRIFYYNNNYNNLYWYSYTDDRHHTLTLPSQPGRMTTLQDGSLYVVCSDGSVQHVSSDGKQYKPVKTFQSTPDWHYRIHYNLIQRKLVFLDNKLIKIFNEL</sequence>
<gene>
    <name evidence="2" type="ORF">MEDL_10876</name>
</gene>
<protein>
    <submittedName>
        <fullName evidence="2">Uncharacterized protein</fullName>
    </submittedName>
</protein>
<dbReference type="InterPro" id="IPR011044">
    <property type="entry name" value="Quino_amine_DH_bsu"/>
</dbReference>
<organism evidence="2 3">
    <name type="scientific">Mytilus edulis</name>
    <name type="common">Blue mussel</name>
    <dbReference type="NCBI Taxonomy" id="6550"/>
    <lineage>
        <taxon>Eukaryota</taxon>
        <taxon>Metazoa</taxon>
        <taxon>Spiralia</taxon>
        <taxon>Lophotrochozoa</taxon>
        <taxon>Mollusca</taxon>
        <taxon>Bivalvia</taxon>
        <taxon>Autobranchia</taxon>
        <taxon>Pteriomorphia</taxon>
        <taxon>Mytilida</taxon>
        <taxon>Mytiloidea</taxon>
        <taxon>Mytilidae</taxon>
        <taxon>Mytilinae</taxon>
        <taxon>Mytilus</taxon>
    </lineage>
</organism>
<evidence type="ECO:0000256" key="1">
    <source>
        <dbReference type="ARBA" id="ARBA00022536"/>
    </source>
</evidence>
<dbReference type="InterPro" id="IPR042635">
    <property type="entry name" value="MEGF10/SREC1/2-like"/>
</dbReference>
<comment type="caution">
    <text evidence="2">The sequence shown here is derived from an EMBL/GenBank/DDBJ whole genome shotgun (WGS) entry which is preliminary data.</text>
</comment>
<keyword evidence="1" id="KW-0245">EGF-like domain</keyword>
<dbReference type="Gene3D" id="2.130.10.10">
    <property type="entry name" value="YVTN repeat-like/Quinoprotein amine dehydrogenase"/>
    <property type="match status" value="1"/>
</dbReference>
<dbReference type="EMBL" id="CAJPWZ010000539">
    <property type="protein sequence ID" value="CAG2195954.1"/>
    <property type="molecule type" value="Genomic_DNA"/>
</dbReference>
<name>A0A8S3QGY2_MYTED</name>
<dbReference type="Gene3D" id="2.170.300.10">
    <property type="entry name" value="Tie2 ligand-binding domain superfamily"/>
    <property type="match status" value="1"/>
</dbReference>
<dbReference type="Proteomes" id="UP000683360">
    <property type="component" value="Unassembled WGS sequence"/>
</dbReference>
<dbReference type="PANTHER" id="PTHR24043">
    <property type="entry name" value="SCAVENGER RECEPTOR CLASS F"/>
    <property type="match status" value="1"/>
</dbReference>
<evidence type="ECO:0000313" key="3">
    <source>
        <dbReference type="Proteomes" id="UP000683360"/>
    </source>
</evidence>